<dbReference type="EMBL" id="BPLR01003058">
    <property type="protein sequence ID" value="GIX80747.1"/>
    <property type="molecule type" value="Genomic_DNA"/>
</dbReference>
<comment type="caution">
    <text evidence="1">The sequence shown here is derived from an EMBL/GenBank/DDBJ whole genome shotgun (WGS) entry which is preliminary data.</text>
</comment>
<evidence type="ECO:0000313" key="1">
    <source>
        <dbReference type="EMBL" id="GIX80747.1"/>
    </source>
</evidence>
<name>A0AAV4N7S1_CAEEX</name>
<dbReference type="AlphaFoldDB" id="A0AAV4N7S1"/>
<protein>
    <submittedName>
        <fullName evidence="1">Uncharacterized protein</fullName>
    </submittedName>
</protein>
<sequence length="83" mass="9340">MHLIPPYPAVRVITNHKKKKEKDAPLSQETAKGPFSAQSFSFVMNEEQQRSRSIVKSKSPVFSGVRKNPPLVPMYPEGTTLFP</sequence>
<keyword evidence="2" id="KW-1185">Reference proteome</keyword>
<proteinExistence type="predicted"/>
<gene>
    <name evidence="1" type="ORF">CEXT_555261</name>
</gene>
<accession>A0AAV4N7S1</accession>
<organism evidence="1 2">
    <name type="scientific">Caerostris extrusa</name>
    <name type="common">Bark spider</name>
    <name type="synonym">Caerostris bankana</name>
    <dbReference type="NCBI Taxonomy" id="172846"/>
    <lineage>
        <taxon>Eukaryota</taxon>
        <taxon>Metazoa</taxon>
        <taxon>Ecdysozoa</taxon>
        <taxon>Arthropoda</taxon>
        <taxon>Chelicerata</taxon>
        <taxon>Arachnida</taxon>
        <taxon>Araneae</taxon>
        <taxon>Araneomorphae</taxon>
        <taxon>Entelegynae</taxon>
        <taxon>Araneoidea</taxon>
        <taxon>Araneidae</taxon>
        <taxon>Caerostris</taxon>
    </lineage>
</organism>
<reference evidence="1 2" key="1">
    <citation type="submission" date="2021-06" db="EMBL/GenBank/DDBJ databases">
        <title>Caerostris extrusa draft genome.</title>
        <authorList>
            <person name="Kono N."/>
            <person name="Arakawa K."/>
        </authorList>
    </citation>
    <scope>NUCLEOTIDE SEQUENCE [LARGE SCALE GENOMIC DNA]</scope>
</reference>
<evidence type="ECO:0000313" key="2">
    <source>
        <dbReference type="Proteomes" id="UP001054945"/>
    </source>
</evidence>
<dbReference type="Proteomes" id="UP001054945">
    <property type="component" value="Unassembled WGS sequence"/>
</dbReference>